<name>M7Z454_TRIUA</name>
<protein>
    <submittedName>
        <fullName evidence="1">Uncharacterized protein</fullName>
    </submittedName>
</protein>
<reference evidence="1" key="1">
    <citation type="journal article" date="2013" name="Nature">
        <title>Draft genome of the wheat A-genome progenitor Triticum urartu.</title>
        <authorList>
            <person name="Ling H.Q."/>
            <person name="Zhao S."/>
            <person name="Liu D."/>
            <person name="Wang J."/>
            <person name="Sun H."/>
            <person name="Zhang C."/>
            <person name="Fan H."/>
            <person name="Li D."/>
            <person name="Dong L."/>
            <person name="Tao Y."/>
            <person name="Gao C."/>
            <person name="Wu H."/>
            <person name="Li Y."/>
            <person name="Cui Y."/>
            <person name="Guo X."/>
            <person name="Zheng S."/>
            <person name="Wang B."/>
            <person name="Yu K."/>
            <person name="Liang Q."/>
            <person name="Yang W."/>
            <person name="Lou X."/>
            <person name="Chen J."/>
            <person name="Feng M."/>
            <person name="Jian J."/>
            <person name="Zhang X."/>
            <person name="Luo G."/>
            <person name="Jiang Y."/>
            <person name="Liu J."/>
            <person name="Wang Z."/>
            <person name="Sha Y."/>
            <person name="Zhang B."/>
            <person name="Wu H."/>
            <person name="Tang D."/>
            <person name="Shen Q."/>
            <person name="Xue P."/>
            <person name="Zou S."/>
            <person name="Wang X."/>
            <person name="Liu X."/>
            <person name="Wang F."/>
            <person name="Yang Y."/>
            <person name="An X."/>
            <person name="Dong Z."/>
            <person name="Zhang K."/>
            <person name="Zhang X."/>
            <person name="Luo M.C."/>
            <person name="Dvorak J."/>
            <person name="Tong Y."/>
            <person name="Wang J."/>
            <person name="Yang H."/>
            <person name="Li Z."/>
            <person name="Wang D."/>
            <person name="Zhang A."/>
            <person name="Wang J."/>
        </authorList>
    </citation>
    <scope>NUCLEOTIDE SEQUENCE</scope>
</reference>
<dbReference type="PANTHER" id="PTHR36478:SF20">
    <property type="match status" value="1"/>
</dbReference>
<organism evidence="1">
    <name type="scientific">Triticum urartu</name>
    <name type="common">Red wild einkorn</name>
    <name type="synonym">Crithodium urartu</name>
    <dbReference type="NCBI Taxonomy" id="4572"/>
    <lineage>
        <taxon>Eukaryota</taxon>
        <taxon>Viridiplantae</taxon>
        <taxon>Streptophyta</taxon>
        <taxon>Embryophyta</taxon>
        <taxon>Tracheophyta</taxon>
        <taxon>Spermatophyta</taxon>
        <taxon>Magnoliopsida</taxon>
        <taxon>Liliopsida</taxon>
        <taxon>Poales</taxon>
        <taxon>Poaceae</taxon>
        <taxon>BOP clade</taxon>
        <taxon>Pooideae</taxon>
        <taxon>Triticodae</taxon>
        <taxon>Triticeae</taxon>
        <taxon>Triticinae</taxon>
        <taxon>Triticum</taxon>
    </lineage>
</organism>
<accession>M7Z454</accession>
<dbReference type="AlphaFoldDB" id="M7Z454"/>
<gene>
    <name evidence="1" type="ORF">TRIUR3_22412</name>
</gene>
<evidence type="ECO:0000313" key="1">
    <source>
        <dbReference type="EMBL" id="EMS54762.1"/>
    </source>
</evidence>
<dbReference type="PANTHER" id="PTHR36478">
    <property type="entry name" value="OS04G0614237 PROTEIN-RELATED"/>
    <property type="match status" value="1"/>
</dbReference>
<dbReference type="OMA" id="HANAYKI"/>
<dbReference type="EMBL" id="KD178231">
    <property type="protein sequence ID" value="EMS54762.1"/>
    <property type="molecule type" value="Genomic_DNA"/>
</dbReference>
<sequence>MCSQAPKSLDLDLDLDPSPVPRSLDLDPESQPCPGVTTTAELPDEAENPCLSRFRHRRLLAFLSRQRYDVAFNGLMLQASEPFCLERLQGLVRKGLWEDAIDYLDGFLPAGPRSLHAPAFRNFLLMHHYLASIAAGDESAMDKLRLWGDAMGALDGFLPAGPRSLHAHAFRNFLLMHHYLASIAAGDESAMDKLRAHHWMQHVVDAWKTKANHTFPRVMAQALLSSEQLRASMDWDGVRREAAYILSSLRAGSGKATSLLQQIMKEGAPVAPVPLTSPAKSSGTSSLTNAEITKLCIKGLYAPLLLILDGLVCQTLNMTRDAENYGISSVTSPVNPIILMSTDSWTGPEKSQEGACGGFNPRKNPRAELATIDEYLDSKRQRTTGTFGEASMLLDEYGRRRGWRLVASLHANAYKISGSVIPSITTAEAPSKTP</sequence>
<proteinExistence type="predicted"/>